<proteinExistence type="predicted"/>
<comment type="caution">
    <text evidence="2">The sequence shown here is derived from an EMBL/GenBank/DDBJ whole genome shotgun (WGS) entry which is preliminary data.</text>
</comment>
<organism evidence="2 3">
    <name type="scientific">Thalictrum thalictroides</name>
    <name type="common">Rue-anemone</name>
    <name type="synonym">Anemone thalictroides</name>
    <dbReference type="NCBI Taxonomy" id="46969"/>
    <lineage>
        <taxon>Eukaryota</taxon>
        <taxon>Viridiplantae</taxon>
        <taxon>Streptophyta</taxon>
        <taxon>Embryophyta</taxon>
        <taxon>Tracheophyta</taxon>
        <taxon>Spermatophyta</taxon>
        <taxon>Magnoliopsida</taxon>
        <taxon>Ranunculales</taxon>
        <taxon>Ranunculaceae</taxon>
        <taxon>Thalictroideae</taxon>
        <taxon>Thalictrum</taxon>
    </lineage>
</organism>
<dbReference type="OrthoDB" id="1557914at2759"/>
<gene>
    <name evidence="2" type="ORF">FRX31_004323</name>
</gene>
<feature type="compositionally biased region" description="Basic and acidic residues" evidence="1">
    <location>
        <begin position="331"/>
        <end position="344"/>
    </location>
</feature>
<dbReference type="AlphaFoldDB" id="A0A7J6X8H7"/>
<feature type="region of interest" description="Disordered" evidence="1">
    <location>
        <begin position="321"/>
        <end position="356"/>
    </location>
</feature>
<dbReference type="Proteomes" id="UP000554482">
    <property type="component" value="Unassembled WGS sequence"/>
</dbReference>
<dbReference type="PANTHER" id="PTHR38221:SF1">
    <property type="entry name" value="OVULE PROTEIN"/>
    <property type="match status" value="1"/>
</dbReference>
<reference evidence="2 3" key="1">
    <citation type="submission" date="2020-06" db="EMBL/GenBank/DDBJ databases">
        <title>Transcriptomic and genomic resources for Thalictrum thalictroides and T. hernandezii: Facilitating candidate gene discovery in an emerging model plant lineage.</title>
        <authorList>
            <person name="Arias T."/>
            <person name="Riano-Pachon D.M."/>
            <person name="Di Stilio V.S."/>
        </authorList>
    </citation>
    <scope>NUCLEOTIDE SEQUENCE [LARGE SCALE GENOMIC DNA]</scope>
    <source>
        <strain evidence="3">cv. WT478/WT964</strain>
        <tissue evidence="2">Leaves</tissue>
    </source>
</reference>
<protein>
    <submittedName>
        <fullName evidence="2">Uncharacterized protein</fullName>
    </submittedName>
</protein>
<dbReference type="EMBL" id="JABWDY010003198">
    <property type="protein sequence ID" value="KAF5206091.1"/>
    <property type="molecule type" value="Genomic_DNA"/>
</dbReference>
<feature type="compositionally biased region" description="Acidic residues" evidence="1">
    <location>
        <begin position="321"/>
        <end position="330"/>
    </location>
</feature>
<evidence type="ECO:0000313" key="3">
    <source>
        <dbReference type="Proteomes" id="UP000554482"/>
    </source>
</evidence>
<name>A0A7J6X8H7_THATH</name>
<keyword evidence="3" id="KW-1185">Reference proteome</keyword>
<evidence type="ECO:0000256" key="1">
    <source>
        <dbReference type="SAM" id="MobiDB-lite"/>
    </source>
</evidence>
<accession>A0A7J6X8H7</accession>
<feature type="region of interest" description="Disordered" evidence="1">
    <location>
        <begin position="408"/>
        <end position="441"/>
    </location>
</feature>
<feature type="region of interest" description="Disordered" evidence="1">
    <location>
        <begin position="32"/>
        <end position="135"/>
    </location>
</feature>
<sequence length="510" mass="55824">MEDPYAFIMEDAIIPPAQQKILDTCPFINEIPVPVNGNGKRNADKEKSPPLSDKVSSETIGITICSLPSPEDDDKEESTPVQTKEGDEEDVYQTPEEQLGAIPSQEEQRNDQVVAVGSEKKVNDDGVRVRESSLPSVDLDRDTDLVFSEDKSLLDDSISTEIVDNEDVYGNLVKEPCGIEISRSELRGNDDFCGNLAKEARASEISRSELGKNDSLKRKSPLIDDLGLSESEILELGFTNVEDETVGDVEEPIDAFEDAQMVDEGANQNYESDRVSVELDEVNVAMEEDVQIVVEAANLRNVSEKVSVELDGNTVTEVLEPEFGDDDGDPENEKDLGNEMDKENLIGSNNSLQNEDNEKLKFNANVEELEKFESNNINDLGSGLISEAPQGQRRLPLSILEVIQKMEGLGHGGRQGTSSGREDGGSGEAESSAQGDTRGQEVDNLCLDGKEVIEDGSPETDTQPIVTLTDLVDAEDDDILVAAIKAGWSFPRPRWWRPEGYGTNNSNLNN</sequence>
<evidence type="ECO:0000313" key="2">
    <source>
        <dbReference type="EMBL" id="KAF5206091.1"/>
    </source>
</evidence>
<dbReference type="PANTHER" id="PTHR38221">
    <property type="entry name" value="BNAA04G14260D PROTEIN"/>
    <property type="match status" value="1"/>
</dbReference>
<feature type="compositionally biased region" description="Basic and acidic residues" evidence="1">
    <location>
        <begin position="118"/>
        <end position="131"/>
    </location>
</feature>